<dbReference type="RefSeq" id="WP_157185430.1">
    <property type="nucleotide sequence ID" value="NZ_JACHIT010000002.1"/>
</dbReference>
<proteinExistence type="predicted"/>
<gene>
    <name evidence="2" type="ORF">BJY24_006996</name>
</gene>
<feature type="region of interest" description="Disordered" evidence="1">
    <location>
        <begin position="26"/>
        <end position="47"/>
    </location>
</feature>
<evidence type="ECO:0000313" key="2">
    <source>
        <dbReference type="EMBL" id="MBB5918084.1"/>
    </source>
</evidence>
<sequence length="47" mass="5239">MTAPDRPRRRTLGDLCRLAYLCAARPLDQSGAPPPVPHRPHARRTGH</sequence>
<protein>
    <submittedName>
        <fullName evidence="2">Uncharacterized protein</fullName>
    </submittedName>
</protein>
<dbReference type="EMBL" id="JACHIT010000002">
    <property type="protein sequence ID" value="MBB5918084.1"/>
    <property type="molecule type" value="Genomic_DNA"/>
</dbReference>
<feature type="compositionally biased region" description="Basic residues" evidence="1">
    <location>
        <begin position="38"/>
        <end position="47"/>
    </location>
</feature>
<name>A0A7W9PKX6_9NOCA</name>
<comment type="caution">
    <text evidence="2">The sequence shown here is derived from an EMBL/GenBank/DDBJ whole genome shotgun (WGS) entry which is preliminary data.</text>
</comment>
<dbReference type="Proteomes" id="UP000540412">
    <property type="component" value="Unassembled WGS sequence"/>
</dbReference>
<evidence type="ECO:0000313" key="3">
    <source>
        <dbReference type="Proteomes" id="UP000540412"/>
    </source>
</evidence>
<organism evidence="2 3">
    <name type="scientific">Nocardia transvalensis</name>
    <dbReference type="NCBI Taxonomy" id="37333"/>
    <lineage>
        <taxon>Bacteria</taxon>
        <taxon>Bacillati</taxon>
        <taxon>Actinomycetota</taxon>
        <taxon>Actinomycetes</taxon>
        <taxon>Mycobacteriales</taxon>
        <taxon>Nocardiaceae</taxon>
        <taxon>Nocardia</taxon>
    </lineage>
</organism>
<evidence type="ECO:0000256" key="1">
    <source>
        <dbReference type="SAM" id="MobiDB-lite"/>
    </source>
</evidence>
<reference evidence="2 3" key="1">
    <citation type="submission" date="2020-08" db="EMBL/GenBank/DDBJ databases">
        <title>Sequencing the genomes of 1000 actinobacteria strains.</title>
        <authorList>
            <person name="Klenk H.-P."/>
        </authorList>
    </citation>
    <scope>NUCLEOTIDE SEQUENCE [LARGE SCALE GENOMIC DNA]</scope>
    <source>
        <strain evidence="2 3">DSM 43582</strain>
    </source>
</reference>
<accession>A0A7W9PKX6</accession>
<keyword evidence="3" id="KW-1185">Reference proteome</keyword>
<dbReference type="AlphaFoldDB" id="A0A7W9PKX6"/>